<evidence type="ECO:0000313" key="5">
    <source>
        <dbReference type="Proteomes" id="UP001549257"/>
    </source>
</evidence>
<dbReference type="InterPro" id="IPR016181">
    <property type="entry name" value="Acyl_CoA_acyltransferase"/>
</dbReference>
<proteinExistence type="predicted"/>
<organism evidence="4 5">
    <name type="scientific">Conyzicola nivalis</name>
    <dbReference type="NCBI Taxonomy" id="1477021"/>
    <lineage>
        <taxon>Bacteria</taxon>
        <taxon>Bacillati</taxon>
        <taxon>Actinomycetota</taxon>
        <taxon>Actinomycetes</taxon>
        <taxon>Micrococcales</taxon>
        <taxon>Microbacteriaceae</taxon>
        <taxon>Conyzicola</taxon>
    </lineage>
</organism>
<dbReference type="Proteomes" id="UP001549257">
    <property type="component" value="Unassembled WGS sequence"/>
</dbReference>
<evidence type="ECO:0000313" key="4">
    <source>
        <dbReference type="EMBL" id="MET4583913.1"/>
    </source>
</evidence>
<dbReference type="PROSITE" id="PS51186">
    <property type="entry name" value="GNAT"/>
    <property type="match status" value="1"/>
</dbReference>
<dbReference type="SUPFAM" id="SSF55729">
    <property type="entry name" value="Acyl-CoA N-acyltransferases (Nat)"/>
    <property type="match status" value="1"/>
</dbReference>
<evidence type="ECO:0000259" key="3">
    <source>
        <dbReference type="PROSITE" id="PS51186"/>
    </source>
</evidence>
<dbReference type="EMBL" id="JBEPSJ010000005">
    <property type="protein sequence ID" value="MET4583913.1"/>
    <property type="molecule type" value="Genomic_DNA"/>
</dbReference>
<dbReference type="Pfam" id="PF00583">
    <property type="entry name" value="Acetyltransf_1"/>
    <property type="match status" value="1"/>
</dbReference>
<keyword evidence="2 4" id="KW-0012">Acyltransferase</keyword>
<dbReference type="GO" id="GO:0016746">
    <property type="term" value="F:acyltransferase activity"/>
    <property type="evidence" value="ECO:0007669"/>
    <property type="project" value="UniProtKB-KW"/>
</dbReference>
<dbReference type="Gene3D" id="3.40.630.30">
    <property type="match status" value="1"/>
</dbReference>
<gene>
    <name evidence="4" type="ORF">ABIE21_003444</name>
</gene>
<evidence type="ECO:0000256" key="2">
    <source>
        <dbReference type="ARBA" id="ARBA00023315"/>
    </source>
</evidence>
<dbReference type="RefSeq" id="WP_354026078.1">
    <property type="nucleotide sequence ID" value="NZ_JBEPSJ010000005.1"/>
</dbReference>
<reference evidence="4 5" key="1">
    <citation type="submission" date="2024-06" db="EMBL/GenBank/DDBJ databases">
        <title>Sorghum-associated microbial communities from plants grown in Nebraska, USA.</title>
        <authorList>
            <person name="Schachtman D."/>
        </authorList>
    </citation>
    <scope>NUCLEOTIDE SEQUENCE [LARGE SCALE GENOMIC DNA]</scope>
    <source>
        <strain evidence="4 5">2857</strain>
    </source>
</reference>
<keyword evidence="1 4" id="KW-0808">Transferase</keyword>
<evidence type="ECO:0000256" key="1">
    <source>
        <dbReference type="ARBA" id="ARBA00022679"/>
    </source>
</evidence>
<accession>A0ABV2QS60</accession>
<sequence>MTVQIRLVEWDDPASVELRAAQRAEIEGRYGGPSEPGPVPTGLDVTTFFVAFDDDGTPLGCGGLRRLDDTHAEIKRMFVHPDHRGSGVSTAILRRLEQFGHEAGWSRLVLETGLLQPDAIRFYTREGYTRIPNFGYYADSDDSVCFERVLVAHDPAADVVCEGCE</sequence>
<dbReference type="InterPro" id="IPR050832">
    <property type="entry name" value="Bact_Acetyltransf"/>
</dbReference>
<comment type="caution">
    <text evidence="4">The sequence shown here is derived from an EMBL/GenBank/DDBJ whole genome shotgun (WGS) entry which is preliminary data.</text>
</comment>
<dbReference type="EC" id="2.3.1.-" evidence="4"/>
<name>A0ABV2QS60_9MICO</name>
<keyword evidence="5" id="KW-1185">Reference proteome</keyword>
<dbReference type="PANTHER" id="PTHR43877:SF2">
    <property type="entry name" value="AMINOALKYLPHOSPHONATE N-ACETYLTRANSFERASE-RELATED"/>
    <property type="match status" value="1"/>
</dbReference>
<dbReference type="CDD" id="cd04301">
    <property type="entry name" value="NAT_SF"/>
    <property type="match status" value="1"/>
</dbReference>
<dbReference type="PANTHER" id="PTHR43877">
    <property type="entry name" value="AMINOALKYLPHOSPHONATE N-ACETYLTRANSFERASE-RELATED-RELATED"/>
    <property type="match status" value="1"/>
</dbReference>
<protein>
    <submittedName>
        <fullName evidence="4">Acetyltransferase</fullName>
        <ecNumber evidence="4">2.3.1.-</ecNumber>
    </submittedName>
</protein>
<dbReference type="InterPro" id="IPR000182">
    <property type="entry name" value="GNAT_dom"/>
</dbReference>
<feature type="domain" description="N-acetyltransferase" evidence="3">
    <location>
        <begin position="3"/>
        <end position="151"/>
    </location>
</feature>